<gene>
    <name evidence="1" type="ORF">DXN04_13365</name>
</gene>
<evidence type="ECO:0000313" key="2">
    <source>
        <dbReference type="Proteomes" id="UP000261174"/>
    </source>
</evidence>
<comment type="caution">
    <text evidence="1">The sequence shown here is derived from an EMBL/GenBank/DDBJ whole genome shotgun (WGS) entry which is preliminary data.</text>
</comment>
<reference evidence="1 2" key="1">
    <citation type="submission" date="2018-08" db="EMBL/GenBank/DDBJ databases">
        <title>Chitinophaga sp. K20C18050901, a novel bacterium isolated from forest soil.</title>
        <authorList>
            <person name="Wang C."/>
        </authorList>
    </citation>
    <scope>NUCLEOTIDE SEQUENCE [LARGE SCALE GENOMIC DNA]</scope>
    <source>
        <strain evidence="1 2">K20C18050901</strain>
    </source>
</reference>
<name>A0A3E1P259_9BACT</name>
<dbReference type="EMBL" id="QTJV01000004">
    <property type="protein sequence ID" value="RFM34266.1"/>
    <property type="molecule type" value="Genomic_DNA"/>
</dbReference>
<dbReference type="Proteomes" id="UP000261174">
    <property type="component" value="Unassembled WGS sequence"/>
</dbReference>
<organism evidence="1 2">
    <name type="scientific">Chitinophaga silvisoli</name>
    <dbReference type="NCBI Taxonomy" id="2291814"/>
    <lineage>
        <taxon>Bacteria</taxon>
        <taxon>Pseudomonadati</taxon>
        <taxon>Bacteroidota</taxon>
        <taxon>Chitinophagia</taxon>
        <taxon>Chitinophagales</taxon>
        <taxon>Chitinophagaceae</taxon>
        <taxon>Chitinophaga</taxon>
    </lineage>
</organism>
<keyword evidence="2" id="KW-1185">Reference proteome</keyword>
<accession>A0A3E1P259</accession>
<evidence type="ECO:0000313" key="1">
    <source>
        <dbReference type="EMBL" id="RFM34266.1"/>
    </source>
</evidence>
<dbReference type="AlphaFoldDB" id="A0A3E1P259"/>
<sequence>MRYFLFIALLTGLLLQNCSQYLISLEYKLNQKYIASVLCVNRDKPDMHCNGKCYLKKQQERDQQQQNNGTAGKEKYEVSYIDDLYSYDFQAYAPSTQVIAYYQSSVPYTPLSDTFRPPQA</sequence>
<dbReference type="RefSeq" id="WP_116853853.1">
    <property type="nucleotide sequence ID" value="NZ_QTJV01000004.1"/>
</dbReference>
<protein>
    <submittedName>
        <fullName evidence="1">Uncharacterized protein</fullName>
    </submittedName>
</protein>
<proteinExistence type="predicted"/>
<dbReference type="OrthoDB" id="980645at2"/>